<gene>
    <name evidence="2" type="ORF">C4K68_00840</name>
</gene>
<dbReference type="Proteomes" id="UP000238196">
    <property type="component" value="Unassembled WGS sequence"/>
</dbReference>
<dbReference type="InterPro" id="IPR018968">
    <property type="entry name" value="Phasin"/>
</dbReference>
<sequence>MYKTAFEDIKKVYQPMIELGEIGKKTAETMLKEYSEYSRELVSSSINQAKQLASAKDIVAAFDAQAVYAKNLDSKFVSNAQKQMGLMLEARDASSKVFDELSDAYSSAMKSWMTQFKA</sequence>
<name>A0A2S5KX33_9PROT</name>
<evidence type="ECO:0000313" key="2">
    <source>
        <dbReference type="EMBL" id="PPC79283.1"/>
    </source>
</evidence>
<reference evidence="2 3" key="1">
    <citation type="submission" date="2018-02" db="EMBL/GenBank/DDBJ databases">
        <title>novel marine gammaproteobacteria from coastal saline agro ecosystem.</title>
        <authorList>
            <person name="Krishnan R."/>
            <person name="Ramesh Kumar N."/>
        </authorList>
    </citation>
    <scope>NUCLEOTIDE SEQUENCE [LARGE SCALE GENOMIC DNA]</scope>
    <source>
        <strain evidence="2 3">228</strain>
    </source>
</reference>
<proteinExistence type="predicted"/>
<evidence type="ECO:0000259" key="1">
    <source>
        <dbReference type="Pfam" id="PF09361"/>
    </source>
</evidence>
<evidence type="ECO:0000313" key="3">
    <source>
        <dbReference type="Proteomes" id="UP000238196"/>
    </source>
</evidence>
<accession>A0A2S5KX33</accession>
<dbReference type="EMBL" id="PRLP01000003">
    <property type="protein sequence ID" value="PPC79283.1"/>
    <property type="molecule type" value="Genomic_DNA"/>
</dbReference>
<feature type="domain" description="Phasin" evidence="1">
    <location>
        <begin position="10"/>
        <end position="99"/>
    </location>
</feature>
<organism evidence="2 3">
    <name type="scientific">Proteobacteria bacterium 228</name>
    <dbReference type="NCBI Taxonomy" id="2083153"/>
    <lineage>
        <taxon>Bacteria</taxon>
        <taxon>Pseudomonadati</taxon>
        <taxon>Pseudomonadota</taxon>
    </lineage>
</organism>
<comment type="caution">
    <text evidence="2">The sequence shown here is derived from an EMBL/GenBank/DDBJ whole genome shotgun (WGS) entry which is preliminary data.</text>
</comment>
<dbReference type="AlphaFoldDB" id="A0A2S5KX33"/>
<dbReference type="Pfam" id="PF09361">
    <property type="entry name" value="Phasin_2"/>
    <property type="match status" value="1"/>
</dbReference>
<dbReference type="OrthoDB" id="6119883at2"/>
<protein>
    <recommendedName>
        <fullName evidence="1">Phasin domain-containing protein</fullName>
    </recommendedName>
</protein>